<name>A0A934RDU8_9BACT</name>
<sequence>MKNLIGVLLAVLPCAAALEGTVWYDSEGEVAVVEGAAASPTPEPFVPEWRKRELERRERQGVNQRSIYDDWHSRGYYGYRRDYRTYGGWGYCRPIRRTRYCGSYRSTSGRFTACFSSGFYGGARIGVVIR</sequence>
<accession>A0A934RDU8</accession>
<keyword evidence="2" id="KW-1185">Reference proteome</keyword>
<dbReference type="Proteomes" id="UP000658278">
    <property type="component" value="Unassembled WGS sequence"/>
</dbReference>
<dbReference type="AlphaFoldDB" id="A0A934RDU8"/>
<evidence type="ECO:0000313" key="1">
    <source>
        <dbReference type="EMBL" id="MBK1828938.1"/>
    </source>
</evidence>
<protein>
    <submittedName>
        <fullName evidence="1">Uncharacterized protein</fullName>
    </submittedName>
</protein>
<dbReference type="RefSeq" id="WP_200283267.1">
    <property type="nucleotide sequence ID" value="NZ_JAENII010000021.1"/>
</dbReference>
<comment type="caution">
    <text evidence="1">The sequence shown here is derived from an EMBL/GenBank/DDBJ whole genome shotgun (WGS) entry which is preliminary data.</text>
</comment>
<gene>
    <name evidence="1" type="ORF">JIN81_18020</name>
</gene>
<evidence type="ECO:0000313" key="2">
    <source>
        <dbReference type="Proteomes" id="UP000658278"/>
    </source>
</evidence>
<dbReference type="EMBL" id="JAENII010000021">
    <property type="protein sequence ID" value="MBK1828938.1"/>
    <property type="molecule type" value="Genomic_DNA"/>
</dbReference>
<organism evidence="1 2">
    <name type="scientific">Haloferula rosea</name>
    <dbReference type="NCBI Taxonomy" id="490093"/>
    <lineage>
        <taxon>Bacteria</taxon>
        <taxon>Pseudomonadati</taxon>
        <taxon>Verrucomicrobiota</taxon>
        <taxon>Verrucomicrobiia</taxon>
        <taxon>Verrucomicrobiales</taxon>
        <taxon>Verrucomicrobiaceae</taxon>
        <taxon>Haloferula</taxon>
    </lineage>
</organism>
<reference evidence="1" key="1">
    <citation type="submission" date="2021-01" db="EMBL/GenBank/DDBJ databases">
        <title>Modified the classification status of verrucomicrobia.</title>
        <authorList>
            <person name="Feng X."/>
        </authorList>
    </citation>
    <scope>NUCLEOTIDE SEQUENCE</scope>
    <source>
        <strain evidence="1">KCTC 22201</strain>
    </source>
</reference>
<proteinExistence type="predicted"/>